<organism evidence="2 3">
    <name type="scientific">Rehmannia glutinosa</name>
    <name type="common">Chinese foxglove</name>
    <dbReference type="NCBI Taxonomy" id="99300"/>
    <lineage>
        <taxon>Eukaryota</taxon>
        <taxon>Viridiplantae</taxon>
        <taxon>Streptophyta</taxon>
        <taxon>Embryophyta</taxon>
        <taxon>Tracheophyta</taxon>
        <taxon>Spermatophyta</taxon>
        <taxon>Magnoliopsida</taxon>
        <taxon>eudicotyledons</taxon>
        <taxon>Gunneridae</taxon>
        <taxon>Pentapetalae</taxon>
        <taxon>asterids</taxon>
        <taxon>lamiids</taxon>
        <taxon>Lamiales</taxon>
        <taxon>Orobanchaceae</taxon>
        <taxon>Rehmannieae</taxon>
        <taxon>Rehmannia</taxon>
    </lineage>
</organism>
<evidence type="ECO:0000256" key="1">
    <source>
        <dbReference type="SAM" id="MobiDB-lite"/>
    </source>
</evidence>
<reference evidence="2 3" key="1">
    <citation type="journal article" date="2021" name="Comput. Struct. Biotechnol. J.">
        <title>De novo genome assembly of the potent medicinal plant Rehmannia glutinosa using nanopore technology.</title>
        <authorList>
            <person name="Ma L."/>
            <person name="Dong C."/>
            <person name="Song C."/>
            <person name="Wang X."/>
            <person name="Zheng X."/>
            <person name="Niu Y."/>
            <person name="Chen S."/>
            <person name="Feng W."/>
        </authorList>
    </citation>
    <scope>NUCLEOTIDE SEQUENCE [LARGE SCALE GENOMIC DNA]</scope>
    <source>
        <strain evidence="2">DH-2019</strain>
    </source>
</reference>
<dbReference type="Proteomes" id="UP001318860">
    <property type="component" value="Unassembled WGS sequence"/>
</dbReference>
<accession>A0ABR0U1C6</accession>
<protein>
    <recommendedName>
        <fullName evidence="4">MBD domain-containing protein</fullName>
    </recommendedName>
</protein>
<evidence type="ECO:0000313" key="3">
    <source>
        <dbReference type="Proteomes" id="UP001318860"/>
    </source>
</evidence>
<evidence type="ECO:0008006" key="4">
    <source>
        <dbReference type="Google" id="ProtNLM"/>
    </source>
</evidence>
<dbReference type="EMBL" id="JABTTQ020003496">
    <property type="protein sequence ID" value="KAK6116283.1"/>
    <property type="molecule type" value="Genomic_DNA"/>
</dbReference>
<evidence type="ECO:0000313" key="2">
    <source>
        <dbReference type="EMBL" id="KAK6116283.1"/>
    </source>
</evidence>
<feature type="region of interest" description="Disordered" evidence="1">
    <location>
        <begin position="74"/>
        <end position="109"/>
    </location>
</feature>
<sequence>MAAPPCDDVPKTEFEVPEGWIFVTKPNRKGQLVKYYTNILGQRFYNEANLMRNIIDSNKKGFAIYTPDFESPTSRPFAMGRKSEVEASSSNAKHASRNKGRRAGLNSKSKGCIKPKKEKVVESHLDVECATALLDLSIEDKTEVQCARALMEISGQTTSDCWASRRLPGSNQSYGMTLFQRSLGICNHGQTPTVAFED</sequence>
<name>A0ABR0U1C6_REHGL</name>
<comment type="caution">
    <text evidence="2">The sequence shown here is derived from an EMBL/GenBank/DDBJ whole genome shotgun (WGS) entry which is preliminary data.</text>
</comment>
<gene>
    <name evidence="2" type="ORF">DH2020_049978</name>
</gene>
<keyword evidence="3" id="KW-1185">Reference proteome</keyword>
<proteinExistence type="predicted"/>